<reference evidence="3 4" key="1">
    <citation type="submission" date="2019-04" db="EMBL/GenBank/DDBJ databases">
        <title>Natronomonas sp. F20-122 a newhaloarchaeon isolated from a saline saltern of Isla Bacuta, Huelva, Spain.</title>
        <authorList>
            <person name="Duran-Viseras A."/>
            <person name="Sanchez-Porro C."/>
            <person name="Ventosa A."/>
        </authorList>
    </citation>
    <scope>NUCLEOTIDE SEQUENCE [LARGE SCALE GENOMIC DNA]</scope>
    <source>
        <strain evidence="3 4">F20-122</strain>
    </source>
</reference>
<name>A0A4U5JE63_9EURY</name>
<feature type="region of interest" description="Disordered" evidence="2">
    <location>
        <begin position="341"/>
        <end position="416"/>
    </location>
</feature>
<accession>A0A4U5JE63</accession>
<gene>
    <name evidence="3" type="ORF">DM868_01005</name>
</gene>
<dbReference type="EMBL" id="QKNX01000001">
    <property type="protein sequence ID" value="TKR27700.1"/>
    <property type="molecule type" value="Genomic_DNA"/>
</dbReference>
<dbReference type="OrthoDB" id="242713at2157"/>
<sequence>MPDVDHEEGVTAIRDGITVEKSFEPDDFPVPAIAFAISSDREESVTVRLVDTVSDDIAPENVGFHPKYGAEFWDVDGDEIVFEREFSGGEEYTTVYGLRGSDADVPAKFLGEPSIESVDPPLDGDEAEASAAVDAAVAAVEDDSNAVPAIERIENGSEMGAEDFDGEIVPSDTDHGRASDSEGAAATRAGDADVLSTLAAEIEAADPDDPAVAELRDALGIDLTRATVEARIEHLQSAVADLEAYTDALEAFIDENGDAQGLLEDLRDEYEGTTTRLDEVESLAEDAHESAESIDDQLDSEIDELRAEVERMESDIEAFSDELSAVIEMRDRLTRALGGLTAEGTIDDGGDNPVGNDGSIEDAIDPDGSPAPDAESSDGESEDPSDDPAAIPEGETDADDPSDTEGGDDADGRDGE</sequence>
<evidence type="ECO:0000256" key="2">
    <source>
        <dbReference type="SAM" id="MobiDB-lite"/>
    </source>
</evidence>
<evidence type="ECO:0000313" key="4">
    <source>
        <dbReference type="Proteomes" id="UP000308037"/>
    </source>
</evidence>
<proteinExistence type="predicted"/>
<dbReference type="Proteomes" id="UP000308037">
    <property type="component" value="Unassembled WGS sequence"/>
</dbReference>
<dbReference type="Gene3D" id="1.10.287.1490">
    <property type="match status" value="1"/>
</dbReference>
<protein>
    <submittedName>
        <fullName evidence="3">Uncharacterized protein</fullName>
    </submittedName>
</protein>
<evidence type="ECO:0000256" key="1">
    <source>
        <dbReference type="SAM" id="Coils"/>
    </source>
</evidence>
<organism evidence="3 4">
    <name type="scientific">Natronomonas salsuginis</name>
    <dbReference type="NCBI Taxonomy" id="2217661"/>
    <lineage>
        <taxon>Archaea</taxon>
        <taxon>Methanobacteriati</taxon>
        <taxon>Methanobacteriota</taxon>
        <taxon>Stenosarchaea group</taxon>
        <taxon>Halobacteria</taxon>
        <taxon>Halobacteriales</taxon>
        <taxon>Natronomonadaceae</taxon>
        <taxon>Natronomonas</taxon>
    </lineage>
</organism>
<feature type="coiled-coil region" evidence="1">
    <location>
        <begin position="249"/>
        <end position="322"/>
    </location>
</feature>
<comment type="caution">
    <text evidence="3">The sequence shown here is derived from an EMBL/GenBank/DDBJ whole genome shotgun (WGS) entry which is preliminary data.</text>
</comment>
<evidence type="ECO:0000313" key="3">
    <source>
        <dbReference type="EMBL" id="TKR27700.1"/>
    </source>
</evidence>
<feature type="compositionally biased region" description="Acidic residues" evidence="2">
    <location>
        <begin position="394"/>
        <end position="409"/>
    </location>
</feature>
<keyword evidence="1" id="KW-0175">Coiled coil</keyword>
<dbReference type="AlphaFoldDB" id="A0A4U5JE63"/>
<keyword evidence="4" id="KW-1185">Reference proteome</keyword>
<feature type="compositionally biased region" description="Acidic residues" evidence="2">
    <location>
        <begin position="375"/>
        <end position="386"/>
    </location>
</feature>
<feature type="region of interest" description="Disordered" evidence="2">
    <location>
        <begin position="158"/>
        <end position="190"/>
    </location>
</feature>
<dbReference type="RefSeq" id="WP_137275001.1">
    <property type="nucleotide sequence ID" value="NZ_QKNX01000001.1"/>
</dbReference>